<feature type="compositionally biased region" description="Polar residues" evidence="6">
    <location>
        <begin position="881"/>
        <end position="902"/>
    </location>
</feature>
<evidence type="ECO:0000256" key="1">
    <source>
        <dbReference type="ARBA" id="ARBA00004370"/>
    </source>
</evidence>
<dbReference type="SUPFAM" id="SSF58104">
    <property type="entry name" value="Methyl-accepting chemotaxis protein (MCP) signaling domain"/>
    <property type="match status" value="1"/>
</dbReference>
<gene>
    <name evidence="13" type="ORF">N482_09035</name>
</gene>
<keyword evidence="7" id="KW-0472">Membrane</keyword>
<dbReference type="InterPro" id="IPR032255">
    <property type="entry name" value="HBM"/>
</dbReference>
<dbReference type="InterPro" id="IPR004089">
    <property type="entry name" value="MCPsignal_dom"/>
</dbReference>
<comment type="caution">
    <text evidence="13">The sequence shown here is derived from an EMBL/GenBank/DDBJ whole genome shotgun (WGS) entry which is preliminary data.</text>
</comment>
<evidence type="ECO:0000256" key="7">
    <source>
        <dbReference type="SAM" id="Phobius"/>
    </source>
</evidence>
<dbReference type="Pfam" id="PF18947">
    <property type="entry name" value="HAMP_2"/>
    <property type="match status" value="1"/>
</dbReference>
<evidence type="ECO:0000256" key="2">
    <source>
        <dbReference type="ARBA" id="ARBA00022481"/>
    </source>
</evidence>
<dbReference type="Gene3D" id="1.10.287.950">
    <property type="entry name" value="Methyl-accepting chemotaxis protein"/>
    <property type="match status" value="1"/>
</dbReference>
<dbReference type="PROSITE" id="PS50111">
    <property type="entry name" value="CHEMOTAXIS_TRANSDUC_2"/>
    <property type="match status" value="1"/>
</dbReference>
<dbReference type="InterPro" id="IPR000727">
    <property type="entry name" value="T_SNARE_dom"/>
</dbReference>
<evidence type="ECO:0000259" key="8">
    <source>
        <dbReference type="PROSITE" id="PS50111"/>
    </source>
</evidence>
<dbReference type="GO" id="GO:0007165">
    <property type="term" value="P:signal transduction"/>
    <property type="evidence" value="ECO:0007669"/>
    <property type="project" value="UniProtKB-KW"/>
</dbReference>
<dbReference type="PANTHER" id="PTHR43531">
    <property type="entry name" value="PROTEIN ICFG"/>
    <property type="match status" value="1"/>
</dbReference>
<dbReference type="GO" id="GO:0004888">
    <property type="term" value="F:transmembrane signaling receptor activity"/>
    <property type="evidence" value="ECO:0007669"/>
    <property type="project" value="TreeGrafter"/>
</dbReference>
<keyword evidence="7" id="KW-1133">Transmembrane helix</keyword>
<dbReference type="SMART" id="SM00283">
    <property type="entry name" value="MA"/>
    <property type="match status" value="1"/>
</dbReference>
<dbReference type="Pfam" id="PF13188">
    <property type="entry name" value="PAS_8"/>
    <property type="match status" value="1"/>
</dbReference>
<organism evidence="13 14">
    <name type="scientific">Pseudoalteromonas luteoviolacea NCIMB 1942</name>
    <dbReference type="NCBI Taxonomy" id="1365253"/>
    <lineage>
        <taxon>Bacteria</taxon>
        <taxon>Pseudomonadati</taxon>
        <taxon>Pseudomonadota</taxon>
        <taxon>Gammaproteobacteria</taxon>
        <taxon>Alteromonadales</taxon>
        <taxon>Pseudoalteromonadaceae</taxon>
        <taxon>Pseudoalteromonas</taxon>
    </lineage>
</organism>
<dbReference type="PROSITE" id="PS50885">
    <property type="entry name" value="HAMP"/>
    <property type="match status" value="1"/>
</dbReference>
<feature type="domain" description="T-SNARE coiled-coil homology" evidence="10">
    <location>
        <begin position="858"/>
        <end position="920"/>
    </location>
</feature>
<keyword evidence="7" id="KW-0812">Transmembrane</keyword>
<dbReference type="Pfam" id="PF00015">
    <property type="entry name" value="MCPsignal"/>
    <property type="match status" value="1"/>
</dbReference>
<dbReference type="PATRIC" id="fig|1365253.3.peg.2219"/>
<dbReference type="SMART" id="SM00091">
    <property type="entry name" value="PAS"/>
    <property type="match status" value="3"/>
</dbReference>
<dbReference type="PROSITE" id="PS51753">
    <property type="entry name" value="HBM"/>
    <property type="match status" value="1"/>
</dbReference>
<feature type="domain" description="Methyl-accepting transducer" evidence="8">
    <location>
        <begin position="867"/>
        <end position="1096"/>
    </location>
</feature>
<dbReference type="GO" id="GO:0005886">
    <property type="term" value="C:plasma membrane"/>
    <property type="evidence" value="ECO:0007669"/>
    <property type="project" value="TreeGrafter"/>
</dbReference>
<feature type="domain" description="PAS" evidence="9">
    <location>
        <begin position="389"/>
        <end position="431"/>
    </location>
</feature>
<feature type="transmembrane region" description="Helical" evidence="7">
    <location>
        <begin position="305"/>
        <end position="323"/>
    </location>
</feature>
<evidence type="ECO:0000259" key="10">
    <source>
        <dbReference type="PROSITE" id="PS50192"/>
    </source>
</evidence>
<dbReference type="CDD" id="cd11386">
    <property type="entry name" value="MCP_signal"/>
    <property type="match status" value="1"/>
</dbReference>
<feature type="region of interest" description="Disordered" evidence="6">
    <location>
        <begin position="881"/>
        <end position="924"/>
    </location>
</feature>
<dbReference type="InterPro" id="IPR035965">
    <property type="entry name" value="PAS-like_dom_sf"/>
</dbReference>
<dbReference type="SUPFAM" id="SSF55785">
    <property type="entry name" value="PYP-like sensor domain (PAS domain)"/>
    <property type="match status" value="1"/>
</dbReference>
<dbReference type="OrthoDB" id="6433966at2"/>
<evidence type="ECO:0000259" key="12">
    <source>
        <dbReference type="PROSITE" id="PS51753"/>
    </source>
</evidence>
<evidence type="ECO:0000256" key="3">
    <source>
        <dbReference type="ARBA" id="ARBA00023224"/>
    </source>
</evidence>
<dbReference type="FunFam" id="1.10.287.950:FF:000001">
    <property type="entry name" value="Methyl-accepting chemotaxis sensory transducer"/>
    <property type="match status" value="1"/>
</dbReference>
<evidence type="ECO:0000256" key="4">
    <source>
        <dbReference type="ARBA" id="ARBA00029447"/>
    </source>
</evidence>
<name>A0A161XWX3_9GAMM</name>
<dbReference type="InterPro" id="IPR000014">
    <property type="entry name" value="PAS"/>
</dbReference>
<dbReference type="Gene3D" id="1.20.1440.210">
    <property type="match status" value="1"/>
</dbReference>
<evidence type="ECO:0000256" key="5">
    <source>
        <dbReference type="PROSITE-ProRule" id="PRU00284"/>
    </source>
</evidence>
<dbReference type="Gene3D" id="3.30.450.20">
    <property type="entry name" value="PAS domain"/>
    <property type="match status" value="3"/>
</dbReference>
<dbReference type="Proteomes" id="UP000076587">
    <property type="component" value="Unassembled WGS sequence"/>
</dbReference>
<keyword evidence="2" id="KW-0488">Methylation</keyword>
<dbReference type="GO" id="GO:0006935">
    <property type="term" value="P:chemotaxis"/>
    <property type="evidence" value="ECO:0007669"/>
    <property type="project" value="TreeGrafter"/>
</dbReference>
<comment type="subcellular location">
    <subcellularLocation>
        <location evidence="1">Membrane</location>
    </subcellularLocation>
</comment>
<dbReference type="EMBL" id="AUXT01000152">
    <property type="protein sequence ID" value="KZN47759.1"/>
    <property type="molecule type" value="Genomic_DNA"/>
</dbReference>
<evidence type="ECO:0000313" key="13">
    <source>
        <dbReference type="EMBL" id="KZN47759.1"/>
    </source>
</evidence>
<feature type="transmembrane region" description="Helical" evidence="7">
    <location>
        <begin position="17"/>
        <end position="39"/>
    </location>
</feature>
<dbReference type="PANTHER" id="PTHR43531:SF14">
    <property type="entry name" value="METHYL-ACCEPTING CHEMOTAXIS PROTEIN I-RELATED"/>
    <property type="match status" value="1"/>
</dbReference>
<dbReference type="AlphaFoldDB" id="A0A161XWX3"/>
<evidence type="ECO:0000256" key="6">
    <source>
        <dbReference type="SAM" id="MobiDB-lite"/>
    </source>
</evidence>
<protein>
    <recommendedName>
        <fullName evidence="15">Chemotaxis protein</fullName>
    </recommendedName>
</protein>
<dbReference type="InterPro" id="IPR051310">
    <property type="entry name" value="MCP_chemotaxis"/>
</dbReference>
<evidence type="ECO:0000313" key="14">
    <source>
        <dbReference type="Proteomes" id="UP000076587"/>
    </source>
</evidence>
<comment type="similarity">
    <text evidence="4">Belongs to the methyl-accepting chemotaxis (MCP) protein family.</text>
</comment>
<proteinExistence type="inferred from homology"/>
<sequence length="1125" mass="124431">MVNSARFNLLSTLRSKLIAAFSAVMVTLAIIGLISFFALKTASDGFKDYRELARDSNLAGILQSNMLMVRMNVKDFLLTGSDKDIQQYSQYFTQVEKLLGDAKREINKPERAAMVKELSKEITQYNQTFEVIKAYRVQRDELVNGQLNALGPQMERELTKLMYSASESNDTQLAYLTGVAMRNLLLARLYVIKYLESNDESADQRVRQEFSQFEQQMDRIELLTTSNASKQMIGQIRSMESGYKQAYQSVHDIIVDRNDKVTNTLDVIGPQFAKLVDDLKLSVKADQDALGPRLKSDNAYAVNKILVTFAIALLLSGCVVFILTRNIMAQLGKDPNELEQIAMAIARGDLDLKYDENTPKGVFKSMLSMRDSLRQGREKEREEKRIASSNARIKSALDNASACVMIVNNDGKVTYLNDAINTMFKAASRDICILNPSFDYTKIINTPLSKQLPSFADIEKQLQQLAEAFEGEFEIAGRTFALVASPVVVDGQTVGLVYEWEDKTDWLSNEREKARVASENARVKYALDGSSGQVMITDDKYQVIYLNAALEHMFVTASADIIKALPEFNPAEVKNQSLTHFFDHFSQHLAEYDQLTASHESEFVIAGRTFSIVASPVNVEGKRVGTVIEWQDKTEWLVLEKEKSRVASENARVKYALDSVSGNVMIADPELNVIYANNALQDMMDESERDIRVHVGHFSANELIGFGIQDFYLEPDQQKLVFENLQNTHRSVEHIGNKVFALTANPIEVDGQRIGTVLEWVDRTAEVNIEKEIDKIVQAASKGDLSKKIDLSGKSGFFGNLSQGLNGLLDTVEVALDDVMQMLGSLAHGDLSKRITNDYQGKFGKLKEDTNATADKLTEIISSIRTSAGSISQSANEIAQGNMDLSQRTEEQASSLEETSASMDAMTDSVKQGSKRAESASELSMEAEQRAEQGGQVVNLAVTAMKEISDSSKEISEIIGVIDEIAFQTNLLALNAAVEAARAGEQGRGFAVVAGEVRNLAQRSSEAAKEIKELIRDSQTKVEEGTSLVNKSGETLLEIVESTSKVRAMMQELAVSARQQSEGIVQVNSAVTQMDEMTQQNAALVEEASAAGQSMADQALNMNKTMDFFTLENNTTGTGLAHIAY</sequence>
<dbReference type="InterPro" id="IPR003660">
    <property type="entry name" value="HAMP_dom"/>
</dbReference>
<evidence type="ECO:0000259" key="11">
    <source>
        <dbReference type="PROSITE" id="PS50885"/>
    </source>
</evidence>
<dbReference type="RefSeq" id="WP_063376927.1">
    <property type="nucleotide sequence ID" value="NZ_AUXT01000152.1"/>
</dbReference>
<dbReference type="SMART" id="SM01358">
    <property type="entry name" value="HBM"/>
    <property type="match status" value="1"/>
</dbReference>
<dbReference type="PROSITE" id="PS50192">
    <property type="entry name" value="T_SNARE"/>
    <property type="match status" value="1"/>
</dbReference>
<reference evidence="13 14" key="1">
    <citation type="submission" date="2013-07" db="EMBL/GenBank/DDBJ databases">
        <title>Comparative Genomic and Metabolomic Analysis of Twelve Strains of Pseudoalteromonas luteoviolacea.</title>
        <authorList>
            <person name="Vynne N.G."/>
            <person name="Mansson M."/>
            <person name="Gram L."/>
        </authorList>
    </citation>
    <scope>NUCLEOTIDE SEQUENCE [LARGE SCALE GENOMIC DNA]</scope>
    <source>
        <strain evidence="13 14">NCIMB 1942</strain>
    </source>
</reference>
<evidence type="ECO:0000259" key="9">
    <source>
        <dbReference type="PROSITE" id="PS50112"/>
    </source>
</evidence>
<keyword evidence="3 5" id="KW-0807">Transducer</keyword>
<accession>A0A161XWX3</accession>
<feature type="domain" description="HBM" evidence="12">
    <location>
        <begin position="51"/>
        <end position="291"/>
    </location>
</feature>
<dbReference type="PROSITE" id="PS50112">
    <property type="entry name" value="PAS"/>
    <property type="match status" value="1"/>
</dbReference>
<evidence type="ECO:0008006" key="15">
    <source>
        <dbReference type="Google" id="ProtNLM"/>
    </source>
</evidence>
<feature type="domain" description="HAMP" evidence="11">
    <location>
        <begin position="810"/>
        <end position="862"/>
    </location>
</feature>